<dbReference type="InterPro" id="IPR045871">
    <property type="entry name" value="AHP1-5/YPD1"/>
</dbReference>
<dbReference type="GO" id="GO:0009927">
    <property type="term" value="F:histidine phosphotransfer kinase activity"/>
    <property type="evidence" value="ECO:0007669"/>
    <property type="project" value="UniProtKB-UniRule"/>
</dbReference>
<dbReference type="PANTHER" id="PTHR28242:SF63">
    <property type="entry name" value="HISTIDINE-CONTAINING PHOSPHOTRANSFER PROTEIN"/>
    <property type="match status" value="1"/>
</dbReference>
<dbReference type="EMBL" id="GHES01030221">
    <property type="protein sequence ID" value="MPA60780.1"/>
    <property type="molecule type" value="Transcribed_RNA"/>
</dbReference>
<reference evidence="3" key="1">
    <citation type="submission" date="2019-08" db="EMBL/GenBank/DDBJ databases">
        <title>Reference gene set and small RNA set construction with multiple tissues from Davidia involucrata Baill.</title>
        <authorList>
            <person name="Yang H."/>
            <person name="Zhou C."/>
            <person name="Li G."/>
            <person name="Wang J."/>
            <person name="Gao P."/>
            <person name="Wang M."/>
            <person name="Wang R."/>
            <person name="Zhao Y."/>
        </authorList>
    </citation>
    <scope>NUCLEOTIDE SEQUENCE</scope>
    <source>
        <tissue evidence="3">Mixed with DoveR01_LX</tissue>
    </source>
</reference>
<dbReference type="GO" id="GO:0009736">
    <property type="term" value="P:cytokinin-activated signaling pathway"/>
    <property type="evidence" value="ECO:0007669"/>
    <property type="project" value="UniProtKB-KW"/>
</dbReference>
<dbReference type="InterPro" id="IPR036641">
    <property type="entry name" value="HPT_dom_sf"/>
</dbReference>
<dbReference type="AlphaFoldDB" id="A0A5B7AVM8"/>
<accession>A0A5B7AVM8</accession>
<evidence type="ECO:0000313" key="3">
    <source>
        <dbReference type="EMBL" id="MPA60780.1"/>
    </source>
</evidence>
<dbReference type="PANTHER" id="PTHR28242">
    <property type="entry name" value="PHOSPHORELAY INTERMEDIATE PROTEIN YPD1"/>
    <property type="match status" value="1"/>
</dbReference>
<comment type="subcellular location">
    <subcellularLocation>
        <location evidence="2">Cytoplasm</location>
        <location evidence="2">Cytosol</location>
    </subcellularLocation>
    <subcellularLocation>
        <location evidence="2">Nucleus</location>
    </subcellularLocation>
</comment>
<comment type="domain">
    <text evidence="2">Histidine-containing phosphotransfer domain (HPt) contains an active histidine that mediates the phosphotransfer.</text>
</comment>
<dbReference type="SUPFAM" id="SSF47226">
    <property type="entry name" value="Histidine-containing phosphotransfer domain, HPT domain"/>
    <property type="match status" value="1"/>
</dbReference>
<dbReference type="GO" id="GO:0043424">
    <property type="term" value="F:protein histidine kinase binding"/>
    <property type="evidence" value="ECO:0007669"/>
    <property type="project" value="UniProtKB-UniRule"/>
</dbReference>
<organism evidence="3">
    <name type="scientific">Davidia involucrata</name>
    <name type="common">Dove tree</name>
    <dbReference type="NCBI Taxonomy" id="16924"/>
    <lineage>
        <taxon>Eukaryota</taxon>
        <taxon>Viridiplantae</taxon>
        <taxon>Streptophyta</taxon>
        <taxon>Embryophyta</taxon>
        <taxon>Tracheophyta</taxon>
        <taxon>Spermatophyta</taxon>
        <taxon>Magnoliopsida</taxon>
        <taxon>eudicotyledons</taxon>
        <taxon>Gunneridae</taxon>
        <taxon>Pentapetalae</taxon>
        <taxon>asterids</taxon>
        <taxon>Cornales</taxon>
        <taxon>Nyssaceae</taxon>
        <taxon>Davidia</taxon>
    </lineage>
</organism>
<evidence type="ECO:0000256" key="1">
    <source>
        <dbReference type="ARBA" id="ARBA00023012"/>
    </source>
</evidence>
<keyword evidence="1 2" id="KW-0902">Two-component regulatory system</keyword>
<comment type="function">
    <text evidence="2">Functions as a two-component phosphorelay mediators between cytokinin sensor histidine kinases and response regulators (B-type ARRs). Plays an important role in propagating cytokinin signal transduction.</text>
</comment>
<dbReference type="GO" id="GO:0005829">
    <property type="term" value="C:cytosol"/>
    <property type="evidence" value="ECO:0007669"/>
    <property type="project" value="UniProtKB-SubCell"/>
</dbReference>
<dbReference type="GO" id="GO:0005634">
    <property type="term" value="C:nucleus"/>
    <property type="evidence" value="ECO:0007669"/>
    <property type="project" value="UniProtKB-SubCell"/>
</dbReference>
<keyword evidence="2" id="KW-0932">Cytokinin signaling pathway</keyword>
<protein>
    <recommendedName>
        <fullName evidence="2">Histidine-containing phosphotransfer protein</fullName>
    </recommendedName>
</protein>
<dbReference type="GO" id="GO:0000160">
    <property type="term" value="P:phosphorelay signal transduction system"/>
    <property type="evidence" value="ECO:0007669"/>
    <property type="project" value="UniProtKB-UniRule"/>
</dbReference>
<name>A0A5B7AVM8_DAVIN</name>
<evidence type="ECO:0000256" key="2">
    <source>
        <dbReference type="RuleBase" id="RU369004"/>
    </source>
</evidence>
<gene>
    <name evidence="3" type="ORF">Din_030221</name>
</gene>
<proteinExistence type="predicted"/>
<sequence length="158" mass="18161">MESEELNQQLLDLIKGLEQEGLVDDKFRLCHSLKEVSSPFFFAELIPTFLTDVRTVVRDMTITLDQSIMDYYVMYEYCIKLRGSATCIGACRMKIACSNLRQAIDNKSKDGLRKQLFLMRANDHNIGDLWCPFPSSLDRVSEYRVVLISSKKLHSALI</sequence>
<dbReference type="Gene3D" id="1.20.120.160">
    <property type="entry name" value="HPT domain"/>
    <property type="match status" value="1"/>
</dbReference>